<evidence type="ECO:0000313" key="3">
    <source>
        <dbReference type="Proteomes" id="UP001303046"/>
    </source>
</evidence>
<dbReference type="PANTHER" id="PTHR16311">
    <property type="entry name" value="THROMBOSPONDIN TYPE I DOMAIN-CONTAINING 1"/>
    <property type="match status" value="1"/>
</dbReference>
<evidence type="ECO:0000256" key="1">
    <source>
        <dbReference type="SAM" id="Phobius"/>
    </source>
</evidence>
<keyword evidence="3" id="KW-1185">Reference proteome</keyword>
<dbReference type="PROSITE" id="PS50092">
    <property type="entry name" value="TSP1"/>
    <property type="match status" value="1"/>
</dbReference>
<proteinExistence type="predicted"/>
<dbReference type="PANTHER" id="PTHR16311:SF3">
    <property type="entry name" value="THROMBOSPONDIN TYPE-1 DOMAIN-CONTAINING PROTEIN 1"/>
    <property type="match status" value="1"/>
</dbReference>
<evidence type="ECO:0008006" key="4">
    <source>
        <dbReference type="Google" id="ProtNLM"/>
    </source>
</evidence>
<dbReference type="Proteomes" id="UP001303046">
    <property type="component" value="Unassembled WGS sequence"/>
</dbReference>
<reference evidence="2 3" key="1">
    <citation type="submission" date="2023-08" db="EMBL/GenBank/DDBJ databases">
        <title>A Necator americanus chromosomal reference genome.</title>
        <authorList>
            <person name="Ilik V."/>
            <person name="Petrzelkova K.J."/>
            <person name="Pardy F."/>
            <person name="Fuh T."/>
            <person name="Niatou-Singa F.S."/>
            <person name="Gouil Q."/>
            <person name="Baker L."/>
            <person name="Ritchie M.E."/>
            <person name="Jex A.R."/>
            <person name="Gazzola D."/>
            <person name="Li H."/>
            <person name="Toshio Fujiwara R."/>
            <person name="Zhan B."/>
            <person name="Aroian R.V."/>
            <person name="Pafco B."/>
            <person name="Schwarz E.M."/>
        </authorList>
    </citation>
    <scope>NUCLEOTIDE SEQUENCE [LARGE SCALE GENOMIC DNA]</scope>
    <source>
        <strain evidence="2 3">Aroian</strain>
        <tissue evidence="2">Whole animal</tissue>
    </source>
</reference>
<gene>
    <name evidence="2" type="primary">Necator_chrI.g3857</name>
    <name evidence="2" type="ORF">RB195_007728</name>
</gene>
<accession>A0ABR1C218</accession>
<sequence>MFEVSDSYVLEENGIRIGMFSVGPPDIEIRVPQTHHMLHELNVQIVPKLCLAEKFTVNLLYRPIDVLPDERWIVIATSFVVFHTESVQITFPCENFTNAGLYRVDLVNSQGFEIQGKQWILVNDTSGVSLELRNDSIFPHCTKDFLIRWNTVKCDAARLSYRLRVLAIPEGSNNQEHRSHYIEEIDIPRGQSSLSIGCSQFDIFYVKYCFELVSVDLRSSVFHLWKSTCVNTEPAPVINATWGSWSAWSECSATCGESIQKRYRFCENPEPKRGVDCVGEMTETRTCVVPDCLTLIKSHGMLTNCSCGCALNGTSGSFFATVADAEKCGGNQTWYMSARTNSVVSDFSVAIDPNAAGKLFFFLRAPYEELVWFSGSNQEQEFTLRLDRPIFVVLWYKGNNSAIKGRKGFTISFSTREVTNQFPTRNAPSCQPLCPETVIIALLSLIFLFIICFPPFLCASLTRRLRTRNCHDRPLLDKIYDSEMIRSGNTEYTQASGEKPAAFTAQRSIGIQLSVQSTPRCARTCVPSDSPQPHHGTSISTTDELEYDYYDGTTIPGSLLAPVDDLLMCEIEIDQIIAHSSLYSKPVETHDMYTQV</sequence>
<organism evidence="2 3">
    <name type="scientific">Necator americanus</name>
    <name type="common">Human hookworm</name>
    <dbReference type="NCBI Taxonomy" id="51031"/>
    <lineage>
        <taxon>Eukaryota</taxon>
        <taxon>Metazoa</taxon>
        <taxon>Ecdysozoa</taxon>
        <taxon>Nematoda</taxon>
        <taxon>Chromadorea</taxon>
        <taxon>Rhabditida</taxon>
        <taxon>Rhabditina</taxon>
        <taxon>Rhabditomorpha</taxon>
        <taxon>Strongyloidea</taxon>
        <taxon>Ancylostomatidae</taxon>
        <taxon>Bunostominae</taxon>
        <taxon>Necator</taxon>
    </lineage>
</organism>
<comment type="caution">
    <text evidence="2">The sequence shown here is derived from an EMBL/GenBank/DDBJ whole genome shotgun (WGS) entry which is preliminary data.</text>
</comment>
<feature type="transmembrane region" description="Helical" evidence="1">
    <location>
        <begin position="438"/>
        <end position="459"/>
    </location>
</feature>
<dbReference type="SMART" id="SM00209">
    <property type="entry name" value="TSP1"/>
    <property type="match status" value="1"/>
</dbReference>
<dbReference type="InterPro" id="IPR000884">
    <property type="entry name" value="TSP1_rpt"/>
</dbReference>
<dbReference type="SUPFAM" id="SSF82895">
    <property type="entry name" value="TSP-1 type 1 repeat"/>
    <property type="match status" value="1"/>
</dbReference>
<dbReference type="EMBL" id="JAVFWL010000001">
    <property type="protein sequence ID" value="KAK6731433.1"/>
    <property type="molecule type" value="Genomic_DNA"/>
</dbReference>
<evidence type="ECO:0000313" key="2">
    <source>
        <dbReference type="EMBL" id="KAK6731433.1"/>
    </source>
</evidence>
<dbReference type="Gene3D" id="2.20.100.10">
    <property type="entry name" value="Thrombospondin type-1 (TSP1) repeat"/>
    <property type="match status" value="1"/>
</dbReference>
<keyword evidence="1" id="KW-0472">Membrane</keyword>
<protein>
    <recommendedName>
        <fullName evidence="4">Thrombospondin type 1 domain protein</fullName>
    </recommendedName>
</protein>
<dbReference type="InterPro" id="IPR036383">
    <property type="entry name" value="TSP1_rpt_sf"/>
</dbReference>
<dbReference type="Pfam" id="PF00090">
    <property type="entry name" value="TSP_1"/>
    <property type="match status" value="1"/>
</dbReference>
<keyword evidence="1" id="KW-0812">Transmembrane</keyword>
<keyword evidence="1" id="KW-1133">Transmembrane helix</keyword>
<name>A0ABR1C218_NECAM</name>
<dbReference type="InterPro" id="IPR038877">
    <property type="entry name" value="THSD1"/>
</dbReference>